<gene>
    <name evidence="2" type="ORF">BECKFW1821A_GA0114235_10746</name>
</gene>
<dbReference type="SUPFAM" id="SSF54593">
    <property type="entry name" value="Glyoxalase/Bleomycin resistance protein/Dihydroxybiphenyl dioxygenase"/>
    <property type="match status" value="1"/>
</dbReference>
<dbReference type="InterPro" id="IPR050383">
    <property type="entry name" value="GlyoxalaseI/FosfomycinResist"/>
</dbReference>
<dbReference type="InterPro" id="IPR004360">
    <property type="entry name" value="Glyas_Fos-R_dOase_dom"/>
</dbReference>
<keyword evidence="2" id="KW-0560">Oxidoreductase</keyword>
<name>A0A450SUQ8_9GAMM</name>
<dbReference type="AlphaFoldDB" id="A0A450SUQ8"/>
<dbReference type="GO" id="GO:0051213">
    <property type="term" value="F:dioxygenase activity"/>
    <property type="evidence" value="ECO:0007669"/>
    <property type="project" value="UniProtKB-KW"/>
</dbReference>
<dbReference type="Pfam" id="PF00903">
    <property type="entry name" value="Glyoxalase"/>
    <property type="match status" value="1"/>
</dbReference>
<evidence type="ECO:0000313" key="2">
    <source>
        <dbReference type="EMBL" id="VFJ57743.1"/>
    </source>
</evidence>
<proteinExistence type="predicted"/>
<keyword evidence="2" id="KW-0223">Dioxygenase</keyword>
<organism evidence="2">
    <name type="scientific">Candidatus Kentrum sp. FW</name>
    <dbReference type="NCBI Taxonomy" id="2126338"/>
    <lineage>
        <taxon>Bacteria</taxon>
        <taxon>Pseudomonadati</taxon>
        <taxon>Pseudomonadota</taxon>
        <taxon>Gammaproteobacteria</taxon>
        <taxon>Candidatus Kentrum</taxon>
    </lineage>
</organism>
<dbReference type="InterPro" id="IPR037523">
    <property type="entry name" value="VOC_core"/>
</dbReference>
<dbReference type="InterPro" id="IPR029068">
    <property type="entry name" value="Glyas_Bleomycin-R_OHBP_Dase"/>
</dbReference>
<accession>A0A450SUQ8</accession>
<dbReference type="EMBL" id="CAADEW010000074">
    <property type="protein sequence ID" value="VFJ57743.1"/>
    <property type="molecule type" value="Genomic_DNA"/>
</dbReference>
<dbReference type="CDD" id="cd07245">
    <property type="entry name" value="VOC_like"/>
    <property type="match status" value="1"/>
</dbReference>
<evidence type="ECO:0000259" key="1">
    <source>
        <dbReference type="PROSITE" id="PS51819"/>
    </source>
</evidence>
<feature type="domain" description="VOC" evidence="1">
    <location>
        <begin position="11"/>
        <end position="129"/>
    </location>
</feature>
<dbReference type="PANTHER" id="PTHR21366:SF22">
    <property type="entry name" value="VOC DOMAIN-CONTAINING PROTEIN"/>
    <property type="match status" value="1"/>
</dbReference>
<dbReference type="PANTHER" id="PTHR21366">
    <property type="entry name" value="GLYOXALASE FAMILY PROTEIN"/>
    <property type="match status" value="1"/>
</dbReference>
<dbReference type="PROSITE" id="PS51819">
    <property type="entry name" value="VOC"/>
    <property type="match status" value="1"/>
</dbReference>
<reference evidence="2" key="1">
    <citation type="submission" date="2019-02" db="EMBL/GenBank/DDBJ databases">
        <authorList>
            <person name="Gruber-Vodicka R. H."/>
            <person name="Seah K. B. B."/>
        </authorList>
    </citation>
    <scope>NUCLEOTIDE SEQUENCE</scope>
    <source>
        <strain evidence="2">BECK_BZ15</strain>
    </source>
</reference>
<sequence length="136" mass="15222">MTIKMKPIVYGIQHVSFLVRDTGRALDFYQGILGIPVNHARPELGYPGAWLEIGGNQQIHLLQLPMPAPWEEQPGHGGRDRHVALLVRDLDTLQSTLEKNSIATTRSRSGRNALFCRDPDGNALEFIQIEEKEGLL</sequence>
<protein>
    <submittedName>
        <fullName evidence="2">Catechol 2,3-dioxygenase</fullName>
    </submittedName>
</protein>
<dbReference type="Gene3D" id="3.10.180.10">
    <property type="entry name" value="2,3-Dihydroxybiphenyl 1,2-Dioxygenase, domain 1"/>
    <property type="match status" value="1"/>
</dbReference>